<protein>
    <submittedName>
        <fullName evidence="7">TetR/AcrR family transcriptional regulator</fullName>
    </submittedName>
</protein>
<feature type="DNA-binding region" description="H-T-H motif" evidence="5">
    <location>
        <begin position="55"/>
        <end position="74"/>
    </location>
</feature>
<dbReference type="EMBL" id="JAMWDU010000005">
    <property type="protein sequence ID" value="MCP8888183.1"/>
    <property type="molecule type" value="Genomic_DNA"/>
</dbReference>
<dbReference type="InterPro" id="IPR039538">
    <property type="entry name" value="BetI_C"/>
</dbReference>
<dbReference type="InterPro" id="IPR001647">
    <property type="entry name" value="HTH_TetR"/>
</dbReference>
<dbReference type="Gene3D" id="1.10.357.10">
    <property type="entry name" value="Tetracycline Repressor, domain 2"/>
    <property type="match status" value="1"/>
</dbReference>
<keyword evidence="8" id="KW-1185">Reference proteome</keyword>
<keyword evidence="1" id="KW-0678">Repressor</keyword>
<dbReference type="SUPFAM" id="SSF48498">
    <property type="entry name" value="Tetracyclin repressor-like, C-terminal domain"/>
    <property type="match status" value="1"/>
</dbReference>
<gene>
    <name evidence="7" type="ORF">NF348_13760</name>
</gene>
<dbReference type="GO" id="GO:0000976">
    <property type="term" value="F:transcription cis-regulatory region binding"/>
    <property type="evidence" value="ECO:0007669"/>
    <property type="project" value="TreeGrafter"/>
</dbReference>
<comment type="caution">
    <text evidence="7">The sequence shown here is derived from an EMBL/GenBank/DDBJ whole genome shotgun (WGS) entry which is preliminary data.</text>
</comment>
<dbReference type="RefSeq" id="WP_254675251.1">
    <property type="nucleotide sequence ID" value="NZ_JAMWDU010000005.1"/>
</dbReference>
<evidence type="ECO:0000259" key="6">
    <source>
        <dbReference type="PROSITE" id="PS50977"/>
    </source>
</evidence>
<reference evidence="7" key="1">
    <citation type="submission" date="2022-06" db="EMBL/GenBank/DDBJ databases">
        <title>Devosia sp. XJ19-45 genome assembly.</title>
        <authorList>
            <person name="Li B."/>
            <person name="Cai M."/>
            <person name="Nie G."/>
            <person name="Li W."/>
        </authorList>
    </citation>
    <scope>NUCLEOTIDE SEQUENCE</scope>
    <source>
        <strain evidence="7">XJ19-45</strain>
    </source>
</reference>
<dbReference type="Proteomes" id="UP001060275">
    <property type="component" value="Unassembled WGS sequence"/>
</dbReference>
<dbReference type="AlphaFoldDB" id="A0A9Q4ARA3"/>
<dbReference type="SUPFAM" id="SSF46689">
    <property type="entry name" value="Homeodomain-like"/>
    <property type="match status" value="1"/>
</dbReference>
<dbReference type="InterPro" id="IPR036271">
    <property type="entry name" value="Tet_transcr_reg_TetR-rel_C_sf"/>
</dbReference>
<keyword evidence="4" id="KW-0804">Transcription</keyword>
<proteinExistence type="predicted"/>
<dbReference type="Pfam" id="PF00440">
    <property type="entry name" value="TetR_N"/>
    <property type="match status" value="1"/>
</dbReference>
<evidence type="ECO:0000256" key="1">
    <source>
        <dbReference type="ARBA" id="ARBA00022491"/>
    </source>
</evidence>
<evidence type="ECO:0000256" key="5">
    <source>
        <dbReference type="PROSITE-ProRule" id="PRU00335"/>
    </source>
</evidence>
<evidence type="ECO:0000313" key="7">
    <source>
        <dbReference type="EMBL" id="MCP8888183.1"/>
    </source>
</evidence>
<dbReference type="PROSITE" id="PS50977">
    <property type="entry name" value="HTH_TETR_2"/>
    <property type="match status" value="1"/>
</dbReference>
<evidence type="ECO:0000256" key="2">
    <source>
        <dbReference type="ARBA" id="ARBA00023015"/>
    </source>
</evidence>
<dbReference type="PANTHER" id="PTHR30055:SF234">
    <property type="entry name" value="HTH-TYPE TRANSCRIPTIONAL REGULATOR BETI"/>
    <property type="match status" value="1"/>
</dbReference>
<evidence type="ECO:0000256" key="4">
    <source>
        <dbReference type="ARBA" id="ARBA00023163"/>
    </source>
</evidence>
<evidence type="ECO:0000256" key="3">
    <source>
        <dbReference type="ARBA" id="ARBA00023125"/>
    </source>
</evidence>
<dbReference type="PRINTS" id="PR00455">
    <property type="entry name" value="HTHTETR"/>
</dbReference>
<feature type="domain" description="HTH tetR-type" evidence="6">
    <location>
        <begin position="32"/>
        <end position="92"/>
    </location>
</feature>
<organism evidence="7 8">
    <name type="scientific">Devosia ureilytica</name>
    <dbReference type="NCBI Taxonomy" id="2952754"/>
    <lineage>
        <taxon>Bacteria</taxon>
        <taxon>Pseudomonadati</taxon>
        <taxon>Pseudomonadota</taxon>
        <taxon>Alphaproteobacteria</taxon>
        <taxon>Hyphomicrobiales</taxon>
        <taxon>Devosiaceae</taxon>
        <taxon>Devosia</taxon>
    </lineage>
</organism>
<dbReference type="Pfam" id="PF13977">
    <property type="entry name" value="TetR_C_6"/>
    <property type="match status" value="1"/>
</dbReference>
<dbReference type="PANTHER" id="PTHR30055">
    <property type="entry name" value="HTH-TYPE TRANSCRIPTIONAL REGULATOR RUTR"/>
    <property type="match status" value="1"/>
</dbReference>
<dbReference type="InterPro" id="IPR050109">
    <property type="entry name" value="HTH-type_TetR-like_transc_reg"/>
</dbReference>
<sequence length="219" mass="24272">MALFLNQLIDYDAGAVYGSAMHSETQKRESGDERRTAIARAARDLIVEKGLEGLRTRDIAARVGINIATLHYHVPSKEALIALVAQSLKAEFRAQSLRHPREGKTGLDLLRMEFEDALDSQEQAPERLAVMALLAERAGRDPAIEAIMQPMRVHWHKMLAEIFAKGVADGTLRSNIDPLAAASIFIAMVVGWRSSRPRRGEMLAVFSEFERAVVAQART</sequence>
<evidence type="ECO:0000313" key="8">
    <source>
        <dbReference type="Proteomes" id="UP001060275"/>
    </source>
</evidence>
<dbReference type="GO" id="GO:0003700">
    <property type="term" value="F:DNA-binding transcription factor activity"/>
    <property type="evidence" value="ECO:0007669"/>
    <property type="project" value="TreeGrafter"/>
</dbReference>
<dbReference type="InterPro" id="IPR009057">
    <property type="entry name" value="Homeodomain-like_sf"/>
</dbReference>
<accession>A0A9Q4ARA3</accession>
<name>A0A9Q4ARA3_9HYPH</name>
<keyword evidence="3 5" id="KW-0238">DNA-binding</keyword>
<keyword evidence="2" id="KW-0805">Transcription regulation</keyword>